<comment type="similarity">
    <text evidence="2 12">Belongs to the peptidase M48B family.</text>
</comment>
<comment type="subcellular location">
    <subcellularLocation>
        <location evidence="1 12">Cell membrane</location>
        <topology evidence="1 12">Multi-pass membrane protein</topology>
    </subcellularLocation>
</comment>
<feature type="binding site" evidence="12">
    <location>
        <position position="131"/>
    </location>
    <ligand>
        <name>Zn(2+)</name>
        <dbReference type="ChEBI" id="CHEBI:29105"/>
        <note>catalytic</note>
    </ligand>
</feature>
<keyword evidence="10 12" id="KW-0482">Metalloprotease</keyword>
<keyword evidence="8 12" id="KW-0862">Zinc</keyword>
<dbReference type="InterPro" id="IPR050083">
    <property type="entry name" value="HtpX_protease"/>
</dbReference>
<evidence type="ECO:0000256" key="9">
    <source>
        <dbReference type="ARBA" id="ARBA00022989"/>
    </source>
</evidence>
<dbReference type="Pfam" id="PF01435">
    <property type="entry name" value="Peptidase_M48"/>
    <property type="match status" value="1"/>
</dbReference>
<protein>
    <recommendedName>
        <fullName evidence="12">Protease HtpX homolog</fullName>
        <ecNumber evidence="12">3.4.24.-</ecNumber>
    </recommendedName>
</protein>
<dbReference type="HAMAP" id="MF_00188">
    <property type="entry name" value="Pept_M48_protease_HtpX"/>
    <property type="match status" value="1"/>
</dbReference>
<feature type="transmembrane region" description="Helical" evidence="12">
    <location>
        <begin position="174"/>
        <end position="197"/>
    </location>
</feature>
<sequence length="328" mass="34243">MNGTLRTTILLAGLMALFAGVGFLLGGRQGMVVALVMAGGMNLWAWWNSDKAVLRMHNAQPIGPGDAPRLHAMVQELAARAGLPMPALYLIHEAQPNAFATGRDPRNAAVAVTSGLLEMMPEEEVAGVVAHELAHIRNRDTLIMTVTACLAGAIGFLAHFGGLLGGGRDNRNPLGFIGVLVMIVVAPLMAMLVQMAISRAREYEADRLGAQIAGGPQGLAQALLRLEGARHAILNRSAEAHPESAPLFIVNPLSGQGMDNLFSTHPSTENRVRALMGHDTTAAPPMGGPQGGGQGRGQGRVRGGTASRGPWSGGSVPPTAGRRRGPWG</sequence>
<keyword evidence="9 12" id="KW-1133">Transmembrane helix</keyword>
<keyword evidence="3 12" id="KW-1003">Cell membrane</keyword>
<evidence type="ECO:0000313" key="15">
    <source>
        <dbReference type="EMBL" id="APT58879.1"/>
    </source>
</evidence>
<evidence type="ECO:0000259" key="14">
    <source>
        <dbReference type="Pfam" id="PF01435"/>
    </source>
</evidence>
<feature type="domain" description="Peptidase M48" evidence="14">
    <location>
        <begin position="67"/>
        <end position="276"/>
    </location>
</feature>
<dbReference type="EMBL" id="CP015583">
    <property type="protein sequence ID" value="APT58879.1"/>
    <property type="molecule type" value="Genomic_DNA"/>
</dbReference>
<dbReference type="InterPro" id="IPR022919">
    <property type="entry name" value="Pept_M48_protease_HtpX"/>
</dbReference>
<dbReference type="InterPro" id="IPR001915">
    <property type="entry name" value="Peptidase_M48"/>
</dbReference>
<proteinExistence type="inferred from homology"/>
<gene>
    <name evidence="12" type="primary">htpX</name>
    <name evidence="15" type="ORF">RGI145_18965</name>
</gene>
<dbReference type="GO" id="GO:0006508">
    <property type="term" value="P:proteolysis"/>
    <property type="evidence" value="ECO:0007669"/>
    <property type="project" value="UniProtKB-KW"/>
</dbReference>
<keyword evidence="4 12" id="KW-0645">Protease</keyword>
<reference evidence="15 16" key="1">
    <citation type="submission" date="2016-05" db="EMBL/GenBank/DDBJ databases">
        <title>Complete Genome and Methylome Analysis of Psychrotrophic Bacterial Isolates from Antarctic Lake Untersee.</title>
        <authorList>
            <person name="Fomenkov A."/>
            <person name="Akimov V.N."/>
            <person name="Vasilyeva L.V."/>
            <person name="Andersen D."/>
            <person name="Vincze T."/>
            <person name="Roberts R.J."/>
        </authorList>
    </citation>
    <scope>NUCLEOTIDE SEQUENCE [LARGE SCALE GENOMIC DNA]</scope>
    <source>
        <strain evidence="15 16">U14-5</strain>
    </source>
</reference>
<feature type="region of interest" description="Disordered" evidence="13">
    <location>
        <begin position="279"/>
        <end position="328"/>
    </location>
</feature>
<evidence type="ECO:0000256" key="10">
    <source>
        <dbReference type="ARBA" id="ARBA00023049"/>
    </source>
</evidence>
<evidence type="ECO:0000256" key="8">
    <source>
        <dbReference type="ARBA" id="ARBA00022833"/>
    </source>
</evidence>
<evidence type="ECO:0000256" key="12">
    <source>
        <dbReference type="HAMAP-Rule" id="MF_00188"/>
    </source>
</evidence>
<dbReference type="CDD" id="cd07336">
    <property type="entry name" value="M48B_HtpX_like"/>
    <property type="match status" value="1"/>
</dbReference>
<dbReference type="KEGG" id="rgi:RGI145_18965"/>
<dbReference type="GO" id="GO:0008270">
    <property type="term" value="F:zinc ion binding"/>
    <property type="evidence" value="ECO:0007669"/>
    <property type="project" value="UniProtKB-UniRule"/>
</dbReference>
<feature type="transmembrane region" description="Helical" evidence="12">
    <location>
        <begin position="142"/>
        <end position="162"/>
    </location>
</feature>
<dbReference type="STRING" id="257708.RGI145_18965"/>
<dbReference type="RefSeq" id="WP_075799625.1">
    <property type="nucleotide sequence ID" value="NZ_CP015583.1"/>
</dbReference>
<organism evidence="15 16">
    <name type="scientific">Roseomonas gilardii</name>
    <dbReference type="NCBI Taxonomy" id="257708"/>
    <lineage>
        <taxon>Bacteria</taxon>
        <taxon>Pseudomonadati</taxon>
        <taxon>Pseudomonadota</taxon>
        <taxon>Alphaproteobacteria</taxon>
        <taxon>Acetobacterales</taxon>
        <taxon>Roseomonadaceae</taxon>
        <taxon>Roseomonas</taxon>
    </lineage>
</organism>
<keyword evidence="6 12" id="KW-0479">Metal-binding</keyword>
<dbReference type="NCBIfam" id="NF002363">
    <property type="entry name" value="PRK01345.1"/>
    <property type="match status" value="1"/>
</dbReference>
<dbReference type="Proteomes" id="UP000185494">
    <property type="component" value="Chromosome 1"/>
</dbReference>
<feature type="transmembrane region" description="Helical" evidence="12">
    <location>
        <begin position="31"/>
        <end position="47"/>
    </location>
</feature>
<dbReference type="PANTHER" id="PTHR43221">
    <property type="entry name" value="PROTEASE HTPX"/>
    <property type="match status" value="1"/>
</dbReference>
<accession>A0A1L7AJL5</accession>
<evidence type="ECO:0000256" key="1">
    <source>
        <dbReference type="ARBA" id="ARBA00004651"/>
    </source>
</evidence>
<evidence type="ECO:0000256" key="11">
    <source>
        <dbReference type="ARBA" id="ARBA00023136"/>
    </source>
</evidence>
<feature type="transmembrane region" description="Helical" evidence="12">
    <location>
        <begin position="7"/>
        <end position="25"/>
    </location>
</feature>
<dbReference type="GO" id="GO:0004222">
    <property type="term" value="F:metalloendopeptidase activity"/>
    <property type="evidence" value="ECO:0007669"/>
    <property type="project" value="UniProtKB-UniRule"/>
</dbReference>
<feature type="binding site" evidence="12">
    <location>
        <position position="202"/>
    </location>
    <ligand>
        <name>Zn(2+)</name>
        <dbReference type="ChEBI" id="CHEBI:29105"/>
        <note>catalytic</note>
    </ligand>
</feature>
<evidence type="ECO:0000256" key="13">
    <source>
        <dbReference type="SAM" id="MobiDB-lite"/>
    </source>
</evidence>
<dbReference type="EC" id="3.4.24.-" evidence="12"/>
<feature type="compositionally biased region" description="Gly residues" evidence="13">
    <location>
        <begin position="288"/>
        <end position="302"/>
    </location>
</feature>
<dbReference type="GO" id="GO:0005886">
    <property type="term" value="C:plasma membrane"/>
    <property type="evidence" value="ECO:0007669"/>
    <property type="project" value="UniProtKB-SubCell"/>
</dbReference>
<dbReference type="Gene3D" id="3.30.2010.10">
    <property type="entry name" value="Metalloproteases ('zincins'), catalytic domain"/>
    <property type="match status" value="1"/>
</dbReference>
<feature type="binding site" evidence="12">
    <location>
        <position position="135"/>
    </location>
    <ligand>
        <name>Zn(2+)</name>
        <dbReference type="ChEBI" id="CHEBI:29105"/>
        <note>catalytic</note>
    </ligand>
</feature>
<dbReference type="NCBIfam" id="NF002826">
    <property type="entry name" value="PRK03001.1"/>
    <property type="match status" value="1"/>
</dbReference>
<evidence type="ECO:0000256" key="2">
    <source>
        <dbReference type="ARBA" id="ARBA00009779"/>
    </source>
</evidence>
<feature type="active site" evidence="12">
    <location>
        <position position="132"/>
    </location>
</feature>
<keyword evidence="7 12" id="KW-0378">Hydrolase</keyword>
<dbReference type="eggNOG" id="COG0501">
    <property type="taxonomic scope" value="Bacteria"/>
</dbReference>
<name>A0A1L7AJL5_9PROT</name>
<evidence type="ECO:0000313" key="16">
    <source>
        <dbReference type="Proteomes" id="UP000185494"/>
    </source>
</evidence>
<keyword evidence="11 12" id="KW-0472">Membrane</keyword>
<evidence type="ECO:0000256" key="5">
    <source>
        <dbReference type="ARBA" id="ARBA00022692"/>
    </source>
</evidence>
<evidence type="ECO:0000256" key="6">
    <source>
        <dbReference type="ARBA" id="ARBA00022723"/>
    </source>
</evidence>
<evidence type="ECO:0000256" key="4">
    <source>
        <dbReference type="ARBA" id="ARBA00022670"/>
    </source>
</evidence>
<keyword evidence="5 12" id="KW-0812">Transmembrane</keyword>
<evidence type="ECO:0000256" key="7">
    <source>
        <dbReference type="ARBA" id="ARBA00022801"/>
    </source>
</evidence>
<dbReference type="PANTHER" id="PTHR43221:SF1">
    <property type="entry name" value="PROTEASE HTPX"/>
    <property type="match status" value="1"/>
</dbReference>
<comment type="cofactor">
    <cofactor evidence="12">
        <name>Zn(2+)</name>
        <dbReference type="ChEBI" id="CHEBI:29105"/>
    </cofactor>
    <text evidence="12">Binds 1 zinc ion per subunit.</text>
</comment>
<dbReference type="AlphaFoldDB" id="A0A1L7AJL5"/>
<evidence type="ECO:0000256" key="3">
    <source>
        <dbReference type="ARBA" id="ARBA00022475"/>
    </source>
</evidence>